<proteinExistence type="predicted"/>
<dbReference type="CTD" id="20205866"/>
<organism evidence="2 3">
    <name type="scientific">Helobdella robusta</name>
    <name type="common">Californian leech</name>
    <dbReference type="NCBI Taxonomy" id="6412"/>
    <lineage>
        <taxon>Eukaryota</taxon>
        <taxon>Metazoa</taxon>
        <taxon>Spiralia</taxon>
        <taxon>Lophotrochozoa</taxon>
        <taxon>Annelida</taxon>
        <taxon>Clitellata</taxon>
        <taxon>Hirudinea</taxon>
        <taxon>Rhynchobdellida</taxon>
        <taxon>Glossiphoniidae</taxon>
        <taxon>Helobdella</taxon>
    </lineage>
</organism>
<accession>T1FAL7</accession>
<dbReference type="KEGG" id="hro:HELRODRAFT_176517"/>
<dbReference type="GeneID" id="20205866"/>
<dbReference type="EMBL" id="KB097070">
    <property type="protein sequence ID" value="ESN99755.1"/>
    <property type="molecule type" value="Genomic_DNA"/>
</dbReference>
<dbReference type="EnsemblMetazoa" id="HelroT176517">
    <property type="protein sequence ID" value="HelroP176517"/>
    <property type="gene ID" value="HelroG176517"/>
</dbReference>
<reference evidence="2" key="3">
    <citation type="submission" date="2015-06" db="UniProtKB">
        <authorList>
            <consortium name="EnsemblMetazoa"/>
        </authorList>
    </citation>
    <scope>IDENTIFICATION</scope>
</reference>
<reference evidence="1 3" key="2">
    <citation type="journal article" date="2013" name="Nature">
        <title>Insights into bilaterian evolution from three spiralian genomes.</title>
        <authorList>
            <person name="Simakov O."/>
            <person name="Marletaz F."/>
            <person name="Cho S.J."/>
            <person name="Edsinger-Gonzales E."/>
            <person name="Havlak P."/>
            <person name="Hellsten U."/>
            <person name="Kuo D.H."/>
            <person name="Larsson T."/>
            <person name="Lv J."/>
            <person name="Arendt D."/>
            <person name="Savage R."/>
            <person name="Osoegawa K."/>
            <person name="de Jong P."/>
            <person name="Grimwood J."/>
            <person name="Chapman J.A."/>
            <person name="Shapiro H."/>
            <person name="Aerts A."/>
            <person name="Otillar R.P."/>
            <person name="Terry A.Y."/>
            <person name="Boore J.L."/>
            <person name="Grigoriev I.V."/>
            <person name="Lindberg D.R."/>
            <person name="Seaver E.C."/>
            <person name="Weisblat D.A."/>
            <person name="Putnam N.H."/>
            <person name="Rokhsar D.S."/>
        </authorList>
    </citation>
    <scope>NUCLEOTIDE SEQUENCE</scope>
</reference>
<evidence type="ECO:0000313" key="2">
    <source>
        <dbReference type="EnsemblMetazoa" id="HelroP176517"/>
    </source>
</evidence>
<dbReference type="InParanoid" id="T1FAL7"/>
<dbReference type="Proteomes" id="UP000015101">
    <property type="component" value="Unassembled WGS sequence"/>
</dbReference>
<dbReference type="AlphaFoldDB" id="T1FAL7"/>
<evidence type="ECO:0000313" key="1">
    <source>
        <dbReference type="EMBL" id="ESN99755.1"/>
    </source>
</evidence>
<dbReference type="EMBL" id="AMQM01005702">
    <property type="status" value="NOT_ANNOTATED_CDS"/>
    <property type="molecule type" value="Genomic_DNA"/>
</dbReference>
<keyword evidence="3" id="KW-1185">Reference proteome</keyword>
<evidence type="ECO:0000313" key="3">
    <source>
        <dbReference type="Proteomes" id="UP000015101"/>
    </source>
</evidence>
<protein>
    <submittedName>
        <fullName evidence="1 2">Uncharacterized protein</fullName>
    </submittedName>
</protein>
<dbReference type="HOGENOM" id="CLU_1338866_0_0_1"/>
<sequence>MTDILIVPRKETLTKTRPMCRHSEHERQRHVQKKTQQIRERRPVTVIHHYWNANNFSRKYRLDAASNKRGEVYWVYKTEVYWVYKTEVYWVYKTEVYWVYKTEFNIGSFVKVKSPSKLAPLSSKLASPSKLSGSALTYVCRKFGYKLSELSNVPPEALSEYLFSATFVRIAKTATTAMVMNRLYLTTSIPIGHDDPVITLINLII</sequence>
<dbReference type="RefSeq" id="XP_009022114.1">
    <property type="nucleotide sequence ID" value="XM_009023866.1"/>
</dbReference>
<name>T1FAL7_HELRO</name>
<gene>
    <name evidence="2" type="primary">20205866</name>
    <name evidence="1" type="ORF">HELRODRAFT_176517</name>
</gene>
<reference evidence="3" key="1">
    <citation type="submission" date="2012-12" db="EMBL/GenBank/DDBJ databases">
        <authorList>
            <person name="Hellsten U."/>
            <person name="Grimwood J."/>
            <person name="Chapman J.A."/>
            <person name="Shapiro H."/>
            <person name="Aerts A."/>
            <person name="Otillar R.P."/>
            <person name="Terry A.Y."/>
            <person name="Boore J.L."/>
            <person name="Simakov O."/>
            <person name="Marletaz F."/>
            <person name="Cho S.-J."/>
            <person name="Edsinger-Gonzales E."/>
            <person name="Havlak P."/>
            <person name="Kuo D.-H."/>
            <person name="Larsson T."/>
            <person name="Lv J."/>
            <person name="Arendt D."/>
            <person name="Savage R."/>
            <person name="Osoegawa K."/>
            <person name="de Jong P."/>
            <person name="Lindberg D.R."/>
            <person name="Seaver E.C."/>
            <person name="Weisblat D.A."/>
            <person name="Putnam N.H."/>
            <person name="Grigoriev I.V."/>
            <person name="Rokhsar D.S."/>
        </authorList>
    </citation>
    <scope>NUCLEOTIDE SEQUENCE</scope>
</reference>